<evidence type="ECO:0000256" key="1">
    <source>
        <dbReference type="ARBA" id="ARBA00005614"/>
    </source>
</evidence>
<name>A0A7H9BHL6_9NEIS</name>
<dbReference type="EMBL" id="CP058627">
    <property type="protein sequence ID" value="QLG87822.1"/>
    <property type="molecule type" value="Genomic_DNA"/>
</dbReference>
<evidence type="ECO:0000256" key="6">
    <source>
        <dbReference type="RuleBase" id="RU004168"/>
    </source>
</evidence>
<reference evidence="8 9" key="1">
    <citation type="submission" date="2020-07" db="EMBL/GenBank/DDBJ databases">
        <title>Complete genome sequence of Chitinibacter sp. 2T18.</title>
        <authorList>
            <person name="Bae J.-W."/>
            <person name="Choi J.-W."/>
        </authorList>
    </citation>
    <scope>NUCLEOTIDE SEQUENCE [LARGE SCALE GENOMIC DNA]</scope>
    <source>
        <strain evidence="8 9">2T18</strain>
    </source>
</reference>
<comment type="catalytic activity">
    <reaction evidence="3 4 5">
        <text>an acyl phosphate + H2O = a carboxylate + phosphate + H(+)</text>
        <dbReference type="Rhea" id="RHEA:14965"/>
        <dbReference type="ChEBI" id="CHEBI:15377"/>
        <dbReference type="ChEBI" id="CHEBI:15378"/>
        <dbReference type="ChEBI" id="CHEBI:29067"/>
        <dbReference type="ChEBI" id="CHEBI:43474"/>
        <dbReference type="ChEBI" id="CHEBI:59918"/>
        <dbReference type="EC" id="3.6.1.7"/>
    </reaction>
</comment>
<dbReference type="KEGG" id="chiz:HQ393_05865"/>
<dbReference type="AlphaFoldDB" id="A0A7H9BHL6"/>
<evidence type="ECO:0000256" key="5">
    <source>
        <dbReference type="RuleBase" id="RU000553"/>
    </source>
</evidence>
<evidence type="ECO:0000313" key="9">
    <source>
        <dbReference type="Proteomes" id="UP000509597"/>
    </source>
</evidence>
<dbReference type="InterPro" id="IPR020456">
    <property type="entry name" value="Acylphosphatase"/>
</dbReference>
<dbReference type="PROSITE" id="PS00150">
    <property type="entry name" value="ACYLPHOSPHATASE_1"/>
    <property type="match status" value="1"/>
</dbReference>
<evidence type="ECO:0000259" key="7">
    <source>
        <dbReference type="PROSITE" id="PS51160"/>
    </source>
</evidence>
<dbReference type="InterPro" id="IPR017968">
    <property type="entry name" value="Acylphosphatase_CS"/>
</dbReference>
<keyword evidence="9" id="KW-1185">Reference proteome</keyword>
<dbReference type="RefSeq" id="WP_179357902.1">
    <property type="nucleotide sequence ID" value="NZ_CP058627.1"/>
</dbReference>
<dbReference type="PROSITE" id="PS00151">
    <property type="entry name" value="ACYLPHOSPHATASE_2"/>
    <property type="match status" value="1"/>
</dbReference>
<dbReference type="Gene3D" id="3.30.70.100">
    <property type="match status" value="1"/>
</dbReference>
<protein>
    <recommendedName>
        <fullName evidence="2 4">Acylphosphatase</fullName>
        <ecNumber evidence="2 4">3.6.1.7</ecNumber>
    </recommendedName>
</protein>
<comment type="similarity">
    <text evidence="1 6">Belongs to the acylphosphatase family.</text>
</comment>
<evidence type="ECO:0000313" key="8">
    <source>
        <dbReference type="EMBL" id="QLG87822.1"/>
    </source>
</evidence>
<gene>
    <name evidence="8" type="ORF">HQ393_05865</name>
</gene>
<dbReference type="PROSITE" id="PS51160">
    <property type="entry name" value="ACYLPHOSPHATASE_3"/>
    <property type="match status" value="1"/>
</dbReference>
<organism evidence="8 9">
    <name type="scientific">Chitinibacter bivalviorum</name>
    <dbReference type="NCBI Taxonomy" id="2739434"/>
    <lineage>
        <taxon>Bacteria</taxon>
        <taxon>Pseudomonadati</taxon>
        <taxon>Pseudomonadota</taxon>
        <taxon>Betaproteobacteria</taxon>
        <taxon>Neisseriales</taxon>
        <taxon>Chitinibacteraceae</taxon>
        <taxon>Chitinibacter</taxon>
    </lineage>
</organism>
<dbReference type="SUPFAM" id="SSF54975">
    <property type="entry name" value="Acylphosphatase/BLUF domain-like"/>
    <property type="match status" value="1"/>
</dbReference>
<evidence type="ECO:0000256" key="2">
    <source>
        <dbReference type="ARBA" id="ARBA00012150"/>
    </source>
</evidence>
<feature type="active site" evidence="4">
    <location>
        <position position="37"/>
    </location>
</feature>
<accession>A0A7H9BHL6</accession>
<evidence type="ECO:0000256" key="4">
    <source>
        <dbReference type="PROSITE-ProRule" id="PRU00520"/>
    </source>
</evidence>
<dbReference type="InterPro" id="IPR001792">
    <property type="entry name" value="Acylphosphatase-like_dom"/>
</dbReference>
<feature type="domain" description="Acylphosphatase-like" evidence="7">
    <location>
        <begin position="4"/>
        <end position="90"/>
    </location>
</feature>
<sequence length="90" mass="10160">MKQAQHFFISGRVQGVGFRWATCNRAIDLQLTGWVRNLSDGRVEVWAEGEALSLAHLAEWLKHGPSTARVEGLSESMVEAKNYKDFREIA</sequence>
<dbReference type="Pfam" id="PF00708">
    <property type="entry name" value="Acylphosphatase"/>
    <property type="match status" value="1"/>
</dbReference>
<feature type="active site" evidence="4">
    <location>
        <position position="19"/>
    </location>
</feature>
<dbReference type="PANTHER" id="PTHR47268">
    <property type="entry name" value="ACYLPHOSPHATASE"/>
    <property type="match status" value="1"/>
</dbReference>
<evidence type="ECO:0000256" key="3">
    <source>
        <dbReference type="ARBA" id="ARBA00047645"/>
    </source>
</evidence>
<dbReference type="InterPro" id="IPR036046">
    <property type="entry name" value="Acylphosphatase-like_dom_sf"/>
</dbReference>
<dbReference type="EC" id="3.6.1.7" evidence="2 4"/>
<dbReference type="GO" id="GO:0003998">
    <property type="term" value="F:acylphosphatase activity"/>
    <property type="evidence" value="ECO:0007669"/>
    <property type="project" value="UniProtKB-EC"/>
</dbReference>
<dbReference type="PANTHER" id="PTHR47268:SF4">
    <property type="entry name" value="ACYLPHOSPHATASE"/>
    <property type="match status" value="1"/>
</dbReference>
<dbReference type="Proteomes" id="UP000509597">
    <property type="component" value="Chromosome"/>
</dbReference>
<keyword evidence="4 5" id="KW-0378">Hydrolase</keyword>
<proteinExistence type="inferred from homology"/>